<organism evidence="19 20">
    <name type="scientific">Stichopus japonicus</name>
    <name type="common">Sea cucumber</name>
    <dbReference type="NCBI Taxonomy" id="307972"/>
    <lineage>
        <taxon>Eukaryota</taxon>
        <taxon>Metazoa</taxon>
        <taxon>Echinodermata</taxon>
        <taxon>Eleutherozoa</taxon>
        <taxon>Echinozoa</taxon>
        <taxon>Holothuroidea</taxon>
        <taxon>Aspidochirotacea</taxon>
        <taxon>Aspidochirotida</taxon>
        <taxon>Stichopodidae</taxon>
        <taxon>Apostichopus</taxon>
    </lineage>
</organism>
<dbReference type="PANTHER" id="PTHR10468">
    <property type="entry name" value="PROTEIN O-LINKED-MANNOSE BETA-1,2-N-ACETYLGLUCOSAMINYLTRANSFERASE 1/ALPHA-1,3-MANNOSYL-GLYCOPROTEIN 2-BETA-N-ACETYLGLUCOSAMINYLTRANSFERASE"/>
    <property type="match status" value="1"/>
</dbReference>
<dbReference type="STRING" id="307972.A0A2G8JZW5"/>
<evidence type="ECO:0000313" key="19">
    <source>
        <dbReference type="EMBL" id="PIK41282.1"/>
    </source>
</evidence>
<comment type="cofactor">
    <cofactor evidence="17">
        <name>Mn(2+)</name>
        <dbReference type="ChEBI" id="CHEBI:29035"/>
    </cofactor>
    <text evidence="17">The cofactor is mostly bound to the substrate.</text>
</comment>
<evidence type="ECO:0000256" key="16">
    <source>
        <dbReference type="ARBA" id="ARBA00049421"/>
    </source>
</evidence>
<evidence type="ECO:0000256" key="11">
    <source>
        <dbReference type="ARBA" id="ARBA00023136"/>
    </source>
</evidence>
<dbReference type="GO" id="GO:0000139">
    <property type="term" value="C:Golgi membrane"/>
    <property type="evidence" value="ECO:0007669"/>
    <property type="project" value="UniProtKB-SubCell"/>
</dbReference>
<dbReference type="UniPathway" id="UPA00378"/>
<evidence type="ECO:0000256" key="10">
    <source>
        <dbReference type="ARBA" id="ARBA00023034"/>
    </source>
</evidence>
<dbReference type="Proteomes" id="UP000230750">
    <property type="component" value="Unassembled WGS sequence"/>
</dbReference>
<evidence type="ECO:0000256" key="9">
    <source>
        <dbReference type="ARBA" id="ARBA00022989"/>
    </source>
</evidence>
<keyword evidence="6" id="KW-0812">Transmembrane</keyword>
<proteinExistence type="inferred from homology"/>
<keyword evidence="5 19" id="KW-0808">Transferase</keyword>
<keyword evidence="4 17" id="KW-0328">Glycosyltransferase</keyword>
<dbReference type="EC" id="2.4.1.101" evidence="14 17"/>
<accession>A0A2G8JZW5</accession>
<evidence type="ECO:0000256" key="8">
    <source>
        <dbReference type="ARBA" id="ARBA00022968"/>
    </source>
</evidence>
<feature type="non-terminal residue" evidence="19">
    <location>
        <position position="1"/>
    </location>
</feature>
<evidence type="ECO:0000256" key="12">
    <source>
        <dbReference type="ARBA" id="ARBA00023211"/>
    </source>
</evidence>
<dbReference type="PANTHER" id="PTHR10468:SF0">
    <property type="entry name" value="ALPHA-1,3-MANNOSYL-GLYCOPROTEIN 2-BETA-N-ACETYLGLUCOSAMINYLTRANSFERASE"/>
    <property type="match status" value="1"/>
</dbReference>
<dbReference type="GO" id="GO:0003827">
    <property type="term" value="F:alpha-1,3-mannosylglycoprotein 2-beta-N-acetylglucosaminyltransferase activity"/>
    <property type="evidence" value="ECO:0007669"/>
    <property type="project" value="UniProtKB-UniRule"/>
</dbReference>
<keyword evidence="7 17" id="KW-0479">Metal-binding</keyword>
<dbReference type="InterPro" id="IPR004139">
    <property type="entry name" value="Glyco_trans_13"/>
</dbReference>
<keyword evidence="10 17" id="KW-0333">Golgi apparatus</keyword>
<evidence type="ECO:0000256" key="7">
    <source>
        <dbReference type="ARBA" id="ARBA00022723"/>
    </source>
</evidence>
<dbReference type="SUPFAM" id="SSF53448">
    <property type="entry name" value="Nucleotide-diphospho-sugar transferases"/>
    <property type="match status" value="1"/>
</dbReference>
<comment type="catalytic activity">
    <reaction evidence="16 17">
        <text>N(4)-(alpha-D-Man-(1-&gt;3)-[alpha-D-Man-(1-&gt;3)-[alpha-D-Man-(1-&gt;6)]-alpha-D-Man-(1-&gt;6)]-beta-D-Man-(1-&gt;4)-beta-D-GlcNAc-(1-&gt;4)-beta-D-GlcNAc)-L-asparaginyl-[protein] (N-glucan mannose isomer 5A1,2) + UDP-N-acetyl-alpha-D-glucosamine = N(4)-{beta-D-GlcNAc-(1-&gt;2)-alpha-D-Man-(1-&gt;3)-[alpha-D-Man-(1-&gt;3)-[alpha-D-Man-(1-&gt;6)]-alpha-D-Man-(1-&gt;6)]-beta-D-Man-(1-&gt;4)-beta-D-GlcNAc-(1-&gt;4)-beta-D-GlcNAc}-L-asparaginyl-[protein] + UDP + H(+)</text>
        <dbReference type="Rhea" id="RHEA:11456"/>
        <dbReference type="Rhea" id="RHEA-COMP:14367"/>
        <dbReference type="Rhea" id="RHEA-COMP:14368"/>
        <dbReference type="ChEBI" id="CHEBI:15378"/>
        <dbReference type="ChEBI" id="CHEBI:57705"/>
        <dbReference type="ChEBI" id="CHEBI:58223"/>
        <dbReference type="ChEBI" id="CHEBI:59087"/>
        <dbReference type="ChEBI" id="CHEBI:60625"/>
        <dbReference type="EC" id="2.4.1.101"/>
    </reaction>
</comment>
<evidence type="ECO:0000256" key="4">
    <source>
        <dbReference type="ARBA" id="ARBA00022676"/>
    </source>
</evidence>
<evidence type="ECO:0000256" key="17">
    <source>
        <dbReference type="RuleBase" id="RU368119"/>
    </source>
</evidence>
<dbReference type="GO" id="GO:0006487">
    <property type="term" value="P:protein N-linked glycosylation"/>
    <property type="evidence" value="ECO:0007669"/>
    <property type="project" value="TreeGrafter"/>
</dbReference>
<evidence type="ECO:0000256" key="3">
    <source>
        <dbReference type="ARBA" id="ARBA00006492"/>
    </source>
</evidence>
<comment type="subcellular location">
    <subcellularLocation>
        <location evidence="1 17">Golgi apparatus membrane</location>
        <topology evidence="1 17">Single-pass type II membrane protein</topology>
    </subcellularLocation>
</comment>
<dbReference type="Pfam" id="PF03071">
    <property type="entry name" value="GNT-I"/>
    <property type="match status" value="1"/>
</dbReference>
<evidence type="ECO:0000256" key="6">
    <source>
        <dbReference type="ARBA" id="ARBA00022692"/>
    </source>
</evidence>
<evidence type="ECO:0000256" key="2">
    <source>
        <dbReference type="ARBA" id="ARBA00004922"/>
    </source>
</evidence>
<keyword evidence="12 17" id="KW-0464">Manganese</keyword>
<gene>
    <name evidence="19" type="ORF">BSL78_21859</name>
</gene>
<sequence length="144" mass="16371">KLTDERDRRKLHDNQEGEVKGLGDKLPPEKSPVLPVEDLPQNRNPKAVIPVLVIACNRPSAIKRSLETLLKNRPSKDQFPIVVSQDCGHAETATVIEQFGDQISFIKQPNLGKIQDIPSNLKKFEGYYKISRHYKWALVRCLMS</sequence>
<evidence type="ECO:0000256" key="1">
    <source>
        <dbReference type="ARBA" id="ARBA00004323"/>
    </source>
</evidence>
<evidence type="ECO:0000313" key="20">
    <source>
        <dbReference type="Proteomes" id="UP000230750"/>
    </source>
</evidence>
<keyword evidence="8 17" id="KW-0735">Signal-anchor</keyword>
<dbReference type="AlphaFoldDB" id="A0A2G8JZW5"/>
<evidence type="ECO:0000256" key="14">
    <source>
        <dbReference type="ARBA" id="ARBA00038949"/>
    </source>
</evidence>
<dbReference type="Gene3D" id="3.90.550.10">
    <property type="entry name" value="Spore Coat Polysaccharide Biosynthesis Protein SpsA, Chain A"/>
    <property type="match status" value="1"/>
</dbReference>
<keyword evidence="20" id="KW-1185">Reference proteome</keyword>
<reference evidence="19 20" key="1">
    <citation type="journal article" date="2017" name="PLoS Biol.">
        <title>The sea cucumber genome provides insights into morphological evolution and visceral regeneration.</title>
        <authorList>
            <person name="Zhang X."/>
            <person name="Sun L."/>
            <person name="Yuan J."/>
            <person name="Sun Y."/>
            <person name="Gao Y."/>
            <person name="Zhang L."/>
            <person name="Li S."/>
            <person name="Dai H."/>
            <person name="Hamel J.F."/>
            <person name="Liu C."/>
            <person name="Yu Y."/>
            <person name="Liu S."/>
            <person name="Lin W."/>
            <person name="Guo K."/>
            <person name="Jin S."/>
            <person name="Xu P."/>
            <person name="Storey K.B."/>
            <person name="Huan P."/>
            <person name="Zhang T."/>
            <person name="Zhou Y."/>
            <person name="Zhang J."/>
            <person name="Lin C."/>
            <person name="Li X."/>
            <person name="Xing L."/>
            <person name="Huo D."/>
            <person name="Sun M."/>
            <person name="Wang L."/>
            <person name="Mercier A."/>
            <person name="Li F."/>
            <person name="Yang H."/>
            <person name="Xiang J."/>
        </authorList>
    </citation>
    <scope>NUCLEOTIDE SEQUENCE [LARGE SCALE GENOMIC DNA]</scope>
    <source>
        <strain evidence="19">Shaxun</strain>
        <tissue evidence="19">Muscle</tissue>
    </source>
</reference>
<protein>
    <recommendedName>
        <fullName evidence="14 17">Alpha-1,3-mannosyl-glycoprotein 2-beta-N-acetylglucosaminyltransferase</fullName>
        <shortName evidence="17">GNT-I</shortName>
        <shortName evidence="17">GlcNAc-T I</shortName>
        <ecNumber evidence="14 17">2.4.1.101</ecNumber>
    </recommendedName>
    <alternativeName>
        <fullName evidence="15 17">N-glycosyl-oligosaccharide-glycoprotein N-acetylglucosaminyltransferase I</fullName>
    </alternativeName>
</protein>
<keyword evidence="9" id="KW-1133">Transmembrane helix</keyword>
<comment type="similarity">
    <text evidence="3 17">Belongs to the glycosyltransferase 13 family.</text>
</comment>
<dbReference type="EMBL" id="MRZV01001033">
    <property type="protein sequence ID" value="PIK41282.1"/>
    <property type="molecule type" value="Genomic_DNA"/>
</dbReference>
<evidence type="ECO:0000256" key="15">
    <source>
        <dbReference type="ARBA" id="ARBA00041712"/>
    </source>
</evidence>
<feature type="region of interest" description="Disordered" evidence="18">
    <location>
        <begin position="1"/>
        <end position="41"/>
    </location>
</feature>
<dbReference type="InterPro" id="IPR029044">
    <property type="entry name" value="Nucleotide-diphossugar_trans"/>
</dbReference>
<dbReference type="OrthoDB" id="440755at2759"/>
<evidence type="ECO:0000256" key="13">
    <source>
        <dbReference type="ARBA" id="ARBA00037706"/>
    </source>
</evidence>
<dbReference type="GO" id="GO:0030145">
    <property type="term" value="F:manganese ion binding"/>
    <property type="evidence" value="ECO:0007669"/>
    <property type="project" value="UniProtKB-UniRule"/>
</dbReference>
<keyword evidence="11" id="KW-0472">Membrane</keyword>
<name>A0A2G8JZW5_STIJA</name>
<comment type="caution">
    <text evidence="19">The sequence shown here is derived from an EMBL/GenBank/DDBJ whole genome shotgun (WGS) entry which is preliminary data.</text>
</comment>
<comment type="function">
    <text evidence="13 17">Initiates complex N-linked carbohydrate formation. Essential for the conversion of high-mannose to hybrid and complex N-glycans.</text>
</comment>
<comment type="pathway">
    <text evidence="2 17">Protein modification; protein glycosylation.</text>
</comment>
<dbReference type="InterPro" id="IPR052261">
    <property type="entry name" value="Glycosyltransferase_13"/>
</dbReference>
<evidence type="ECO:0000256" key="18">
    <source>
        <dbReference type="SAM" id="MobiDB-lite"/>
    </source>
</evidence>
<feature type="compositionally biased region" description="Basic and acidic residues" evidence="18">
    <location>
        <begin position="1"/>
        <end position="28"/>
    </location>
</feature>
<evidence type="ECO:0000256" key="5">
    <source>
        <dbReference type="ARBA" id="ARBA00022679"/>
    </source>
</evidence>